<dbReference type="Pfam" id="PF18052">
    <property type="entry name" value="Rx_N"/>
    <property type="match status" value="1"/>
</dbReference>
<evidence type="ECO:0000256" key="2">
    <source>
        <dbReference type="ARBA" id="ARBA00022614"/>
    </source>
</evidence>
<dbReference type="GO" id="GO:0098542">
    <property type="term" value="P:defense response to other organism"/>
    <property type="evidence" value="ECO:0007669"/>
    <property type="project" value="TreeGrafter"/>
</dbReference>
<dbReference type="AlphaFoldDB" id="A0AAD8S2M8"/>
<name>A0AAD8S2M8_LOLMU</name>
<dbReference type="InterPro" id="IPR044974">
    <property type="entry name" value="Disease_R_plants"/>
</dbReference>
<dbReference type="GO" id="GO:0000166">
    <property type="term" value="F:nucleotide binding"/>
    <property type="evidence" value="ECO:0007669"/>
    <property type="project" value="UniProtKB-KW"/>
</dbReference>
<evidence type="ECO:0000256" key="4">
    <source>
        <dbReference type="ARBA" id="ARBA00022741"/>
    </source>
</evidence>
<evidence type="ECO:0000313" key="8">
    <source>
        <dbReference type="Proteomes" id="UP001231189"/>
    </source>
</evidence>
<dbReference type="PANTHER" id="PTHR23155:SF1227">
    <property type="entry name" value="OS11G0462500 PROTEIN"/>
    <property type="match status" value="1"/>
</dbReference>
<keyword evidence="8" id="KW-1185">Reference proteome</keyword>
<organism evidence="7 8">
    <name type="scientific">Lolium multiflorum</name>
    <name type="common">Italian ryegrass</name>
    <name type="synonym">Lolium perenne subsp. multiflorum</name>
    <dbReference type="NCBI Taxonomy" id="4521"/>
    <lineage>
        <taxon>Eukaryota</taxon>
        <taxon>Viridiplantae</taxon>
        <taxon>Streptophyta</taxon>
        <taxon>Embryophyta</taxon>
        <taxon>Tracheophyta</taxon>
        <taxon>Spermatophyta</taxon>
        <taxon>Magnoliopsida</taxon>
        <taxon>Liliopsida</taxon>
        <taxon>Poales</taxon>
        <taxon>Poaceae</taxon>
        <taxon>BOP clade</taxon>
        <taxon>Pooideae</taxon>
        <taxon>Poodae</taxon>
        <taxon>Poeae</taxon>
        <taxon>Poeae Chloroplast Group 2 (Poeae type)</taxon>
        <taxon>Loliodinae</taxon>
        <taxon>Loliinae</taxon>
        <taxon>Lolium</taxon>
    </lineage>
</organism>
<keyword evidence="4" id="KW-0547">Nucleotide-binding</keyword>
<evidence type="ECO:0000256" key="5">
    <source>
        <dbReference type="ARBA" id="ARBA00022821"/>
    </source>
</evidence>
<evidence type="ECO:0000313" key="7">
    <source>
        <dbReference type="EMBL" id="KAK1642882.1"/>
    </source>
</evidence>
<protein>
    <recommendedName>
        <fullName evidence="6">Disease resistance N-terminal domain-containing protein</fullName>
    </recommendedName>
</protein>
<comment type="similarity">
    <text evidence="1">Belongs to the disease resistance NB-LRR family.</text>
</comment>
<comment type="caution">
    <text evidence="7">The sequence shown here is derived from an EMBL/GenBank/DDBJ whole genome shotgun (WGS) entry which is preliminary data.</text>
</comment>
<accession>A0AAD8S2M8</accession>
<gene>
    <name evidence="7" type="ORF">QYE76_060687</name>
</gene>
<reference evidence="7" key="1">
    <citation type="submission" date="2023-07" db="EMBL/GenBank/DDBJ databases">
        <title>A chromosome-level genome assembly of Lolium multiflorum.</title>
        <authorList>
            <person name="Chen Y."/>
            <person name="Copetti D."/>
            <person name="Kolliker R."/>
            <person name="Studer B."/>
        </authorList>
    </citation>
    <scope>NUCLEOTIDE SEQUENCE</scope>
    <source>
        <strain evidence="7">02402/16</strain>
        <tissue evidence="7">Leaf</tissue>
    </source>
</reference>
<dbReference type="EMBL" id="JAUUTY010000004">
    <property type="protein sequence ID" value="KAK1642882.1"/>
    <property type="molecule type" value="Genomic_DNA"/>
</dbReference>
<proteinExistence type="inferred from homology"/>
<sequence length="323" mass="35536">MEVAAVAGPIARLLPKLVSAIDKKRNQLDSLEVDAGFIQRDLQSIQDFICRSSGGSISDLWIRDLRRLADDMEDCIDSFQVGKTTRISFVAKIGKLKQRSKDTLEQLQNCISIAGAAAPPPAADSLAGATENPEEELVALLEPNQSEEQEGKLKVISIAGFGGVAPKAYHKSMKTPDTVLVPPTTGLPDFSRLEVIDDVKTQELYDVLSAFSWADGVDGRIIMTTSIQLPAATCCRCGNGLPLAMDTTGQVYIGELTESGFVEACLHLRDDSLARMQRSNNEILSSPIVQDLLLYFCMFPRDHPVRRNPLIRRWMAEGLFFFF</sequence>
<evidence type="ECO:0000256" key="3">
    <source>
        <dbReference type="ARBA" id="ARBA00022737"/>
    </source>
</evidence>
<evidence type="ECO:0000256" key="1">
    <source>
        <dbReference type="ARBA" id="ARBA00008894"/>
    </source>
</evidence>
<keyword evidence="2" id="KW-0433">Leucine-rich repeat</keyword>
<keyword evidence="3" id="KW-0677">Repeat</keyword>
<feature type="domain" description="Disease resistance N-terminal" evidence="6">
    <location>
        <begin position="12"/>
        <end position="84"/>
    </location>
</feature>
<dbReference type="Gene3D" id="1.20.5.4130">
    <property type="match status" value="1"/>
</dbReference>
<keyword evidence="5" id="KW-0611">Plant defense</keyword>
<dbReference type="PANTHER" id="PTHR23155">
    <property type="entry name" value="DISEASE RESISTANCE PROTEIN RP"/>
    <property type="match status" value="1"/>
</dbReference>
<dbReference type="InterPro" id="IPR041118">
    <property type="entry name" value="Rx_N"/>
</dbReference>
<evidence type="ECO:0000259" key="6">
    <source>
        <dbReference type="Pfam" id="PF18052"/>
    </source>
</evidence>
<dbReference type="Proteomes" id="UP001231189">
    <property type="component" value="Unassembled WGS sequence"/>
</dbReference>